<feature type="compositionally biased region" description="Polar residues" evidence="3">
    <location>
        <begin position="94"/>
        <end position="106"/>
    </location>
</feature>
<sequence length="113" mass="12876">MHTYKGRLNKVPQKSNSIIYSKMGIRYGGVYYHAPEGSPFAVSSEYPIFTFDTNRINGQYLTLVFRSCQFKKILNTKISGSSRARVQVAPFGSPQYSNPSSNFNRAKQNRRIL</sequence>
<feature type="region of interest" description="Disordered" evidence="3">
    <location>
        <begin position="90"/>
        <end position="113"/>
    </location>
</feature>
<dbReference type="AlphaFoldDB" id="A0A386AXE9"/>
<keyword evidence="2" id="KW-0238">DNA-binding</keyword>
<dbReference type="SUPFAM" id="SSF116734">
    <property type="entry name" value="DNA methylase specificity domain"/>
    <property type="match status" value="1"/>
</dbReference>
<gene>
    <name evidence="4" type="primary">orf113</name>
</gene>
<dbReference type="InterPro" id="IPR044946">
    <property type="entry name" value="Restrct_endonuc_typeI_TRD_sf"/>
</dbReference>
<keyword evidence="4" id="KW-0150">Chloroplast</keyword>
<name>A0A386AXE9_9CHLO</name>
<geneLocation type="chloroplast" evidence="4"/>
<dbReference type="GO" id="GO:0003677">
    <property type="term" value="F:DNA binding"/>
    <property type="evidence" value="ECO:0007669"/>
    <property type="project" value="UniProtKB-KW"/>
</dbReference>
<evidence type="ECO:0000256" key="3">
    <source>
        <dbReference type="SAM" id="MobiDB-lite"/>
    </source>
</evidence>
<organism evidence="4">
    <name type="scientific">Halimeda micronesica</name>
    <dbReference type="NCBI Taxonomy" id="170426"/>
    <lineage>
        <taxon>Eukaryota</taxon>
        <taxon>Viridiplantae</taxon>
        <taxon>Chlorophyta</taxon>
        <taxon>core chlorophytes</taxon>
        <taxon>Ulvophyceae</taxon>
        <taxon>TCBD clade</taxon>
        <taxon>Bryopsidales</taxon>
        <taxon>Halimedineae</taxon>
        <taxon>Halimedaceae</taxon>
        <taxon>Halimedeae</taxon>
        <taxon>Halimeda</taxon>
    </lineage>
</organism>
<reference evidence="4" key="1">
    <citation type="submission" date="2018-07" db="EMBL/GenBank/DDBJ databases">
        <authorList>
            <person name="Quirk P.G."/>
            <person name="Krulwich T.A."/>
        </authorList>
    </citation>
    <scope>NUCLEOTIDE SEQUENCE</scope>
</reference>
<protein>
    <submittedName>
        <fullName evidence="4">Uncharacterized protein</fullName>
    </submittedName>
</protein>
<evidence type="ECO:0000313" key="4">
    <source>
        <dbReference type="EMBL" id="AYC64034.1"/>
    </source>
</evidence>
<evidence type="ECO:0000256" key="1">
    <source>
        <dbReference type="ARBA" id="ARBA00022747"/>
    </source>
</evidence>
<accession>A0A386AXE9</accession>
<proteinExistence type="predicted"/>
<evidence type="ECO:0000256" key="2">
    <source>
        <dbReference type="ARBA" id="ARBA00023125"/>
    </source>
</evidence>
<reference evidence="4" key="2">
    <citation type="journal article" date="2019" name="Mol. Phylogenet. Evol.">
        <title>Reassessment of the classification of bryopsidales (chlorophyta) based on chloroplast phylogenomic analyses.</title>
        <authorList>
            <person name="Cremen M.C."/>
            <person name="Leliaert F."/>
            <person name="West J."/>
            <person name="Lam D.W."/>
            <person name="Shimada S."/>
            <person name="Lopez-Bautista J.M."/>
            <person name="Verbruggen H."/>
        </authorList>
    </citation>
    <scope>NUCLEOTIDE SEQUENCE</scope>
</reference>
<dbReference type="GO" id="GO:0009307">
    <property type="term" value="P:DNA restriction-modification system"/>
    <property type="evidence" value="ECO:0007669"/>
    <property type="project" value="UniProtKB-KW"/>
</dbReference>
<keyword evidence="4" id="KW-0934">Plastid</keyword>
<dbReference type="Gene3D" id="3.90.220.20">
    <property type="entry name" value="DNA methylase specificity domains"/>
    <property type="match status" value="1"/>
</dbReference>
<dbReference type="EMBL" id="MH591087">
    <property type="protein sequence ID" value="AYC64034.1"/>
    <property type="molecule type" value="Genomic_DNA"/>
</dbReference>
<keyword evidence="1" id="KW-0680">Restriction system</keyword>